<reference evidence="2 3" key="1">
    <citation type="submission" date="2018-06" db="EMBL/GenBank/DDBJ databases">
        <authorList>
            <consortium name="Pathogen Informatics"/>
            <person name="Doyle S."/>
        </authorList>
    </citation>
    <scope>NUCLEOTIDE SEQUENCE [LARGE SCALE GENOMIC DNA]</scope>
    <source>
        <strain evidence="2 3">NCTC13335</strain>
    </source>
</reference>
<protein>
    <recommendedName>
        <fullName evidence="4">Excinuclease ABC subunit A</fullName>
    </recommendedName>
</protein>
<evidence type="ECO:0000313" key="2">
    <source>
        <dbReference type="EMBL" id="STO92977.1"/>
    </source>
</evidence>
<name>A0A377IZK7_9PAST</name>
<feature type="chain" id="PRO_5016813949" description="Excinuclease ABC subunit A" evidence="1">
    <location>
        <begin position="21"/>
        <end position="141"/>
    </location>
</feature>
<dbReference type="OrthoDB" id="8161726at2"/>
<evidence type="ECO:0000256" key="1">
    <source>
        <dbReference type="SAM" id="SignalP"/>
    </source>
</evidence>
<sequence>MKLFRMIPCALAILAASACAPVDSIHHFSIDEALKSPEAASVLNPGVKLYFGRPAPGRVIVADAVTNKKTNASNKTPQEACRWAFLSAVKQLQEKAQSKGATKVGNIVSYYKKKAYSSPSQYECHTGNIIGGVALKGDIVK</sequence>
<evidence type="ECO:0008006" key="4">
    <source>
        <dbReference type="Google" id="ProtNLM"/>
    </source>
</evidence>
<organism evidence="2 3">
    <name type="scientific">Haemophilus pittmaniae</name>
    <dbReference type="NCBI Taxonomy" id="249188"/>
    <lineage>
        <taxon>Bacteria</taxon>
        <taxon>Pseudomonadati</taxon>
        <taxon>Pseudomonadota</taxon>
        <taxon>Gammaproteobacteria</taxon>
        <taxon>Pasteurellales</taxon>
        <taxon>Pasteurellaceae</taxon>
        <taxon>Haemophilus</taxon>
    </lineage>
</organism>
<feature type="signal peptide" evidence="1">
    <location>
        <begin position="1"/>
        <end position="20"/>
    </location>
</feature>
<dbReference type="RefSeq" id="WP_115002927.1">
    <property type="nucleotide sequence ID" value="NZ_UGHS01000003.1"/>
</dbReference>
<dbReference type="Proteomes" id="UP000255264">
    <property type="component" value="Unassembled WGS sequence"/>
</dbReference>
<keyword evidence="1" id="KW-0732">Signal</keyword>
<proteinExistence type="predicted"/>
<accession>A0A377IZK7</accession>
<evidence type="ECO:0000313" key="3">
    <source>
        <dbReference type="Proteomes" id="UP000255264"/>
    </source>
</evidence>
<dbReference type="AlphaFoldDB" id="A0A377IZK7"/>
<dbReference type="EMBL" id="UGHS01000003">
    <property type="protein sequence ID" value="STO92977.1"/>
    <property type="molecule type" value="Genomic_DNA"/>
</dbReference>
<dbReference type="PROSITE" id="PS51257">
    <property type="entry name" value="PROKAR_LIPOPROTEIN"/>
    <property type="match status" value="1"/>
</dbReference>
<keyword evidence="3" id="KW-1185">Reference proteome</keyword>
<gene>
    <name evidence="2" type="ORF">NCTC13335_00834</name>
</gene>